<dbReference type="Proteomes" id="UP000821845">
    <property type="component" value="Chromosome 9"/>
</dbReference>
<evidence type="ECO:0000313" key="1">
    <source>
        <dbReference type="EMBL" id="KAH6922693.1"/>
    </source>
</evidence>
<sequence>MLRTDGTMDSAMTVMVTEQWLASKVQSAPQCICEVVCGGAAYVGHNGATEWQNGLLPAALANWAMENVNLDDSALLDELAEQNAGAQG</sequence>
<protein>
    <submittedName>
        <fullName evidence="1">Uncharacterized protein</fullName>
    </submittedName>
</protein>
<reference evidence="1" key="1">
    <citation type="submission" date="2020-05" db="EMBL/GenBank/DDBJ databases">
        <title>Large-scale comparative analyses of tick genomes elucidate their genetic diversity and vector capacities.</title>
        <authorList>
            <person name="Jia N."/>
            <person name="Wang J."/>
            <person name="Shi W."/>
            <person name="Du L."/>
            <person name="Sun Y."/>
            <person name="Zhan W."/>
            <person name="Jiang J."/>
            <person name="Wang Q."/>
            <person name="Zhang B."/>
            <person name="Ji P."/>
            <person name="Sakyi L.B."/>
            <person name="Cui X."/>
            <person name="Yuan T."/>
            <person name="Jiang B."/>
            <person name="Yang W."/>
            <person name="Lam T.T.-Y."/>
            <person name="Chang Q."/>
            <person name="Ding S."/>
            <person name="Wang X."/>
            <person name="Zhu J."/>
            <person name="Ruan X."/>
            <person name="Zhao L."/>
            <person name="Wei J."/>
            <person name="Que T."/>
            <person name="Du C."/>
            <person name="Cheng J."/>
            <person name="Dai P."/>
            <person name="Han X."/>
            <person name="Huang E."/>
            <person name="Gao Y."/>
            <person name="Liu J."/>
            <person name="Shao H."/>
            <person name="Ye R."/>
            <person name="Li L."/>
            <person name="Wei W."/>
            <person name="Wang X."/>
            <person name="Wang C."/>
            <person name="Yang T."/>
            <person name="Huo Q."/>
            <person name="Li W."/>
            <person name="Guo W."/>
            <person name="Chen H."/>
            <person name="Zhou L."/>
            <person name="Ni X."/>
            <person name="Tian J."/>
            <person name="Zhou Y."/>
            <person name="Sheng Y."/>
            <person name="Liu T."/>
            <person name="Pan Y."/>
            <person name="Xia L."/>
            <person name="Li J."/>
            <person name="Zhao F."/>
            <person name="Cao W."/>
        </authorList>
    </citation>
    <scope>NUCLEOTIDE SEQUENCE</scope>
    <source>
        <strain evidence="1">Hyas-2018</strain>
    </source>
</reference>
<keyword evidence="2" id="KW-1185">Reference proteome</keyword>
<gene>
    <name evidence="1" type="ORF">HPB50_018008</name>
</gene>
<dbReference type="EMBL" id="CM023489">
    <property type="protein sequence ID" value="KAH6922693.1"/>
    <property type="molecule type" value="Genomic_DNA"/>
</dbReference>
<organism evidence="1 2">
    <name type="scientific">Hyalomma asiaticum</name>
    <name type="common">Tick</name>
    <dbReference type="NCBI Taxonomy" id="266040"/>
    <lineage>
        <taxon>Eukaryota</taxon>
        <taxon>Metazoa</taxon>
        <taxon>Ecdysozoa</taxon>
        <taxon>Arthropoda</taxon>
        <taxon>Chelicerata</taxon>
        <taxon>Arachnida</taxon>
        <taxon>Acari</taxon>
        <taxon>Parasitiformes</taxon>
        <taxon>Ixodida</taxon>
        <taxon>Ixodoidea</taxon>
        <taxon>Ixodidae</taxon>
        <taxon>Hyalomminae</taxon>
        <taxon>Hyalomma</taxon>
    </lineage>
</organism>
<accession>A0ACB7RJC2</accession>
<name>A0ACB7RJC2_HYAAI</name>
<comment type="caution">
    <text evidence="1">The sequence shown here is derived from an EMBL/GenBank/DDBJ whole genome shotgun (WGS) entry which is preliminary data.</text>
</comment>
<evidence type="ECO:0000313" key="2">
    <source>
        <dbReference type="Proteomes" id="UP000821845"/>
    </source>
</evidence>
<proteinExistence type="predicted"/>